<evidence type="ECO:0000256" key="1">
    <source>
        <dbReference type="SAM" id="MobiDB-lite"/>
    </source>
</evidence>
<reference evidence="2 3" key="1">
    <citation type="journal article" date="2017" name="Genome Biol. Evol.">
        <title>Phytophthora megakarya and P. palmivora, closely related causal agents of cacao black pod rot, underwent increases in genome sizes and gene numbers by different mechanisms.</title>
        <authorList>
            <person name="Ali S.S."/>
            <person name="Shao J."/>
            <person name="Lary D.J."/>
            <person name="Kronmiller B."/>
            <person name="Shen D."/>
            <person name="Strem M.D."/>
            <person name="Amoako-Attah I."/>
            <person name="Akrofi A.Y."/>
            <person name="Begoude B.A."/>
            <person name="Ten Hoopen G.M."/>
            <person name="Coulibaly K."/>
            <person name="Kebe B.I."/>
            <person name="Melnick R.L."/>
            <person name="Guiltinan M.J."/>
            <person name="Tyler B.M."/>
            <person name="Meinhardt L.W."/>
            <person name="Bailey B.A."/>
        </authorList>
    </citation>
    <scope>NUCLEOTIDE SEQUENCE [LARGE SCALE GENOMIC DNA]</scope>
    <source>
        <strain evidence="3">sbr112.9</strain>
    </source>
</reference>
<feature type="compositionally biased region" description="Polar residues" evidence="1">
    <location>
        <begin position="94"/>
        <end position="119"/>
    </location>
</feature>
<gene>
    <name evidence="2" type="ORF">PHPALM_2228</name>
</gene>
<organism evidence="2 3">
    <name type="scientific">Phytophthora palmivora</name>
    <dbReference type="NCBI Taxonomy" id="4796"/>
    <lineage>
        <taxon>Eukaryota</taxon>
        <taxon>Sar</taxon>
        <taxon>Stramenopiles</taxon>
        <taxon>Oomycota</taxon>
        <taxon>Peronosporomycetes</taxon>
        <taxon>Peronosporales</taxon>
        <taxon>Peronosporaceae</taxon>
        <taxon>Phytophthora</taxon>
    </lineage>
</organism>
<proteinExistence type="predicted"/>
<evidence type="ECO:0000313" key="2">
    <source>
        <dbReference type="EMBL" id="POM79990.1"/>
    </source>
</evidence>
<keyword evidence="3" id="KW-1185">Reference proteome</keyword>
<dbReference type="Proteomes" id="UP000237271">
    <property type="component" value="Unassembled WGS sequence"/>
</dbReference>
<dbReference type="AlphaFoldDB" id="A0A2P4YQB1"/>
<sequence>MYDQLLAKVGMKLADGLVAEGPPLSEDDAQLSVWFREIDVDVVRTCHRSIYENTAPNATSAMSTSADNVIDSTVESILNGMVETIVRSEGENEVSPSTTEIPLDAASTSTCTTHPSTEMSELEAKIRRVLRAYVVYNPRK</sequence>
<accession>A0A2P4YQB1</accession>
<protein>
    <submittedName>
        <fullName evidence="2">Uncharacterized protein</fullName>
    </submittedName>
</protein>
<dbReference type="OrthoDB" id="294251at2759"/>
<comment type="caution">
    <text evidence="2">The sequence shown here is derived from an EMBL/GenBank/DDBJ whole genome shotgun (WGS) entry which is preliminary data.</text>
</comment>
<name>A0A2P4YQB1_9STRA</name>
<dbReference type="EMBL" id="NCKW01000808">
    <property type="protein sequence ID" value="POM79990.1"/>
    <property type="molecule type" value="Genomic_DNA"/>
</dbReference>
<evidence type="ECO:0000313" key="3">
    <source>
        <dbReference type="Proteomes" id="UP000237271"/>
    </source>
</evidence>
<feature type="region of interest" description="Disordered" evidence="1">
    <location>
        <begin position="88"/>
        <end position="119"/>
    </location>
</feature>